<dbReference type="EMBL" id="JALJOQ010000294">
    <property type="protein sequence ID" value="KAK9785689.1"/>
    <property type="molecule type" value="Genomic_DNA"/>
</dbReference>
<comment type="caution">
    <text evidence="3">The sequence shown here is derived from an EMBL/GenBank/DDBJ whole genome shotgun (WGS) entry which is preliminary data.</text>
</comment>
<dbReference type="GO" id="GO:0032259">
    <property type="term" value="P:methylation"/>
    <property type="evidence" value="ECO:0007669"/>
    <property type="project" value="UniProtKB-KW"/>
</dbReference>
<name>A0AAW1NMW4_9CHLO</name>
<evidence type="ECO:0008006" key="5">
    <source>
        <dbReference type="Google" id="ProtNLM"/>
    </source>
</evidence>
<dbReference type="PROSITE" id="PS51678">
    <property type="entry name" value="SAM_MT_PRMT"/>
    <property type="match status" value="1"/>
</dbReference>
<reference evidence="3 4" key="1">
    <citation type="journal article" date="2024" name="Nat. Commun.">
        <title>Phylogenomics reveals the evolutionary origins of lichenization in chlorophyte algae.</title>
        <authorList>
            <person name="Puginier C."/>
            <person name="Libourel C."/>
            <person name="Otte J."/>
            <person name="Skaloud P."/>
            <person name="Haon M."/>
            <person name="Grisel S."/>
            <person name="Petersen M."/>
            <person name="Berrin J.G."/>
            <person name="Delaux P.M."/>
            <person name="Dal Grande F."/>
            <person name="Keller J."/>
        </authorList>
    </citation>
    <scope>NUCLEOTIDE SEQUENCE [LARGE SCALE GENOMIC DNA]</scope>
    <source>
        <strain evidence="3 4">SAG 2036</strain>
    </source>
</reference>
<dbReference type="SUPFAM" id="SSF53335">
    <property type="entry name" value="S-adenosyl-L-methionine-dependent methyltransferases"/>
    <property type="match status" value="1"/>
</dbReference>
<dbReference type="PANTHER" id="PTHR11006:SF4">
    <property type="entry name" value="PROTEIN ARGININE N-METHYLTRANSFERASE 7"/>
    <property type="match status" value="1"/>
</dbReference>
<keyword evidence="2" id="KW-0808">Transferase</keyword>
<dbReference type="Pfam" id="PF06325">
    <property type="entry name" value="PrmA"/>
    <property type="match status" value="1"/>
</dbReference>
<protein>
    <recommendedName>
        <fullName evidence="5">Protein arginine N-methyltransferase</fullName>
    </recommendedName>
</protein>
<dbReference type="PANTHER" id="PTHR11006">
    <property type="entry name" value="PROTEIN ARGININE N-METHYLTRANSFERASE"/>
    <property type="match status" value="1"/>
</dbReference>
<dbReference type="AlphaFoldDB" id="A0AAW1NMW4"/>
<dbReference type="InterPro" id="IPR025799">
    <property type="entry name" value="Arg_MeTrfase"/>
</dbReference>
<accession>A0AAW1NMW4</accession>
<keyword evidence="2" id="KW-0489">Methyltransferase</keyword>
<dbReference type="GO" id="GO:0016274">
    <property type="term" value="F:protein-arginine N-methyltransferase activity"/>
    <property type="evidence" value="ECO:0007669"/>
    <property type="project" value="InterPro"/>
</dbReference>
<dbReference type="InterPro" id="IPR029063">
    <property type="entry name" value="SAM-dependent_MTases_sf"/>
</dbReference>
<organism evidence="3 4">
    <name type="scientific">Symbiochloris irregularis</name>
    <dbReference type="NCBI Taxonomy" id="706552"/>
    <lineage>
        <taxon>Eukaryota</taxon>
        <taxon>Viridiplantae</taxon>
        <taxon>Chlorophyta</taxon>
        <taxon>core chlorophytes</taxon>
        <taxon>Trebouxiophyceae</taxon>
        <taxon>Trebouxiales</taxon>
        <taxon>Trebouxiaceae</taxon>
        <taxon>Symbiochloris</taxon>
    </lineage>
</organism>
<proteinExistence type="predicted"/>
<evidence type="ECO:0000313" key="3">
    <source>
        <dbReference type="EMBL" id="KAK9785689.1"/>
    </source>
</evidence>
<dbReference type="GO" id="GO:0042054">
    <property type="term" value="F:histone methyltransferase activity"/>
    <property type="evidence" value="ECO:0007669"/>
    <property type="project" value="TreeGrafter"/>
</dbReference>
<dbReference type="Proteomes" id="UP001465755">
    <property type="component" value="Unassembled WGS sequence"/>
</dbReference>
<keyword evidence="1 2" id="KW-0949">S-adenosyl-L-methionine</keyword>
<dbReference type="Gene3D" id="3.40.50.150">
    <property type="entry name" value="Vaccinia Virus protein VP39"/>
    <property type="match status" value="1"/>
</dbReference>
<evidence type="ECO:0000256" key="1">
    <source>
        <dbReference type="ARBA" id="ARBA00022691"/>
    </source>
</evidence>
<gene>
    <name evidence="3" type="ORF">WJX73_008967</name>
</gene>
<sequence length="626" mass="67983">MFVQRLDLTTGQPEWVQVSAEGDADDDQTSAVSQLVHSSLYLDMLHDALRNDQYRLGLERAVRPGSTVLDIGTGTGLLALLALQCAKAGAQDNDLAARVTACESFLPMVKIARRVLAANSASKHVRVINQRSDELSVGMSPGQAAGGLDAPVDVIVTEIFDSELLGEGVLPTMRHAVANLLKPGGRVVPAGATLYCQIVQCAKLHQDFMDPADLLLRSTVQFPHDQWGKWPLRALHLDALYPQHLLPLTEPIPLFTFDFLHPPGPEGRQMQTQVPAVRSGAAHAVVFWWHLYMNDLAARAPDISTAPAWISAGDPACESSAMQQQWRDHWRTCWTPIVPAFDIDQGGMLTVSARHGDVDVYVTCVPTSTRQSGMGQHHLQFIRAAGLQGRVHAAVLSDDPGFVVRIAAQPGIDHVTLFLAAQQQRQRVHKLASMLNLEHKVTCHNESALGPNPRQAQAGQLHAAKPYITVLDIAATEKQLPWHALRLWMQAHALREQGHLPVTPFAPASGRLMAVGMCLPDLHRTCSPLTSVQGFDLSVCNAAFGVAATAGEGSSLLGPITPRLISQCGHTVQEVTDRACLLHVQFEQQPPSEAVEGSATLRWRIEDAACHGVALWMDYTRSGTST</sequence>
<evidence type="ECO:0000256" key="2">
    <source>
        <dbReference type="PROSITE-ProRule" id="PRU01015"/>
    </source>
</evidence>
<dbReference type="Gene3D" id="2.70.160.11">
    <property type="entry name" value="Hnrnp arginine n-methyltransferase1"/>
    <property type="match status" value="2"/>
</dbReference>
<keyword evidence="4" id="KW-1185">Reference proteome</keyword>
<evidence type="ECO:0000313" key="4">
    <source>
        <dbReference type="Proteomes" id="UP001465755"/>
    </source>
</evidence>